<dbReference type="EMBL" id="JACYCF010000038">
    <property type="protein sequence ID" value="KAF8748500.1"/>
    <property type="molecule type" value="Genomic_DNA"/>
</dbReference>
<accession>A0A8H7M080</accession>
<protein>
    <submittedName>
        <fullName evidence="7">Eukaryotic membrane protein family</fullName>
    </submittedName>
</protein>
<dbReference type="PANTHER" id="PTHR13317">
    <property type="entry name" value="TRANSMEMBRANE ANTERIOR POSTERIOR TRANSFORMATION PROTEIN 1 HOMOLOG"/>
    <property type="match status" value="1"/>
</dbReference>
<sequence length="529" mass="57704">MPSTSTRRTKYIFILATTSKAKNPDYGRFTPLASQPQTISSNAGNAPSELVRFYPTPSPPPLDLQPLPVPVVTSKSMPLLEERMTYTSLPSTPVLGATIPEFSATARPESGELLATDFDSHQELKWERVSNFLNIPIAIEKAHTSTFSKSRPAASVDYDCNVNLIPLTDASKIYHSIRGQDNIKIYVIYNALEVNWYPLTIQTSLTVFFALDASGADVSAPSNLPDAAALSLISLNVAVNSYDNALLTLLISNQFVEIKGSVFKKFEKDNLFQITCADIVERFQLSSMLLVIALRNTIELSSDSFDLESSGLPQSFKVNFLSGIGGGGSGPSFRQVAYGVNCLRANHQTASDDGVAIGTSSRLAQACVYHEICSPAAVADDLVRIHTSTNPHSSLDVLAFYSASCVLVLLIGSQLSANVMSLHEWNWTWERATQCAVLGVLIWLCLVTIKLMLGVNLLVYATSRKKHMDTRAQEDEDVNKFGRNPIGEGLQSGAQDLLNRKADDAGGGAARKKVALEDLTRFTMVKRIW</sequence>
<keyword evidence="5 6" id="KW-0472">Membrane</keyword>
<keyword evidence="4 6" id="KW-1133">Transmembrane helix</keyword>
<evidence type="ECO:0000313" key="8">
    <source>
        <dbReference type="Proteomes" id="UP000614334"/>
    </source>
</evidence>
<keyword evidence="3 6" id="KW-0812">Transmembrane</keyword>
<comment type="similarity">
    <text evidence="2">Belongs to the TAPT1 family.</text>
</comment>
<comment type="caution">
    <text evidence="7">The sequence shown here is derived from an EMBL/GenBank/DDBJ whole genome shotgun (WGS) entry which is preliminary data.</text>
</comment>
<gene>
    <name evidence="7" type="ORF">RHS01_10779</name>
</gene>
<evidence type="ECO:0000256" key="1">
    <source>
        <dbReference type="ARBA" id="ARBA00004141"/>
    </source>
</evidence>
<dbReference type="Proteomes" id="UP000614334">
    <property type="component" value="Unassembled WGS sequence"/>
</dbReference>
<feature type="transmembrane region" description="Helical" evidence="6">
    <location>
        <begin position="398"/>
        <end position="417"/>
    </location>
</feature>
<evidence type="ECO:0000256" key="3">
    <source>
        <dbReference type="ARBA" id="ARBA00022692"/>
    </source>
</evidence>
<dbReference type="Pfam" id="PF05346">
    <property type="entry name" value="DUF747"/>
    <property type="match status" value="2"/>
</dbReference>
<dbReference type="InterPro" id="IPR008010">
    <property type="entry name" value="Tatp1"/>
</dbReference>
<comment type="subcellular location">
    <subcellularLocation>
        <location evidence="1">Membrane</location>
        <topology evidence="1">Multi-pass membrane protein</topology>
    </subcellularLocation>
</comment>
<feature type="transmembrane region" description="Helical" evidence="6">
    <location>
        <begin position="437"/>
        <end position="461"/>
    </location>
</feature>
<name>A0A8H7M080_9AGAM</name>
<dbReference type="GO" id="GO:0005789">
    <property type="term" value="C:endoplasmic reticulum membrane"/>
    <property type="evidence" value="ECO:0007669"/>
    <property type="project" value="TreeGrafter"/>
</dbReference>
<dbReference type="PANTHER" id="PTHR13317:SF4">
    <property type="entry name" value="TRANSMEMBRANE ANTERIOR POSTERIOR TRANSFORMATION PROTEIN 1 HOMOLOG"/>
    <property type="match status" value="1"/>
</dbReference>
<dbReference type="AlphaFoldDB" id="A0A8H7M080"/>
<evidence type="ECO:0000313" key="7">
    <source>
        <dbReference type="EMBL" id="KAF8748500.1"/>
    </source>
</evidence>
<evidence type="ECO:0000256" key="5">
    <source>
        <dbReference type="ARBA" id="ARBA00023136"/>
    </source>
</evidence>
<evidence type="ECO:0000256" key="4">
    <source>
        <dbReference type="ARBA" id="ARBA00022989"/>
    </source>
</evidence>
<proteinExistence type="inferred from homology"/>
<evidence type="ECO:0000256" key="2">
    <source>
        <dbReference type="ARBA" id="ARBA00008803"/>
    </source>
</evidence>
<evidence type="ECO:0000256" key="6">
    <source>
        <dbReference type="SAM" id="Phobius"/>
    </source>
</evidence>
<organism evidence="7 8">
    <name type="scientific">Rhizoctonia solani</name>
    <dbReference type="NCBI Taxonomy" id="456999"/>
    <lineage>
        <taxon>Eukaryota</taxon>
        <taxon>Fungi</taxon>
        <taxon>Dikarya</taxon>
        <taxon>Basidiomycota</taxon>
        <taxon>Agaricomycotina</taxon>
        <taxon>Agaricomycetes</taxon>
        <taxon>Cantharellales</taxon>
        <taxon>Ceratobasidiaceae</taxon>
        <taxon>Rhizoctonia</taxon>
    </lineage>
</organism>
<reference evidence="7" key="1">
    <citation type="submission" date="2020-09" db="EMBL/GenBank/DDBJ databases">
        <title>Comparative genome analyses of four rice-infecting Rhizoctonia solani isolates reveal extensive enrichment of homogalacturonan modification genes.</title>
        <authorList>
            <person name="Lee D.-Y."/>
            <person name="Jeon J."/>
            <person name="Kim K.-T."/>
            <person name="Cheong K."/>
            <person name="Song H."/>
            <person name="Choi G."/>
            <person name="Ko J."/>
            <person name="Opiyo S.O."/>
            <person name="Zuo S."/>
            <person name="Madhav S."/>
            <person name="Lee Y.-H."/>
            <person name="Wang G.-L."/>
        </authorList>
    </citation>
    <scope>NUCLEOTIDE SEQUENCE</scope>
    <source>
        <strain evidence="7">AG1-IA B2</strain>
    </source>
</reference>